<dbReference type="Proteomes" id="UP000549971">
    <property type="component" value="Unassembled WGS sequence"/>
</dbReference>
<organism evidence="1 2">
    <name type="scientific">Kribbella italica</name>
    <dbReference type="NCBI Taxonomy" id="1540520"/>
    <lineage>
        <taxon>Bacteria</taxon>
        <taxon>Bacillati</taxon>
        <taxon>Actinomycetota</taxon>
        <taxon>Actinomycetes</taxon>
        <taxon>Propionibacteriales</taxon>
        <taxon>Kribbellaceae</taxon>
        <taxon>Kribbella</taxon>
    </lineage>
</organism>
<protein>
    <submittedName>
        <fullName evidence="1">Uncharacterized protein</fullName>
    </submittedName>
</protein>
<dbReference type="RefSeq" id="WP_184797435.1">
    <property type="nucleotide sequence ID" value="NZ_JACHMY010000001.1"/>
</dbReference>
<reference evidence="1 2" key="1">
    <citation type="submission" date="2020-08" db="EMBL/GenBank/DDBJ databases">
        <title>Sequencing the genomes of 1000 actinobacteria strains.</title>
        <authorList>
            <person name="Klenk H.-P."/>
        </authorList>
    </citation>
    <scope>NUCLEOTIDE SEQUENCE [LARGE SCALE GENOMIC DNA]</scope>
    <source>
        <strain evidence="1 2">DSM 28967</strain>
    </source>
</reference>
<gene>
    <name evidence="1" type="ORF">HDA39_004157</name>
</gene>
<evidence type="ECO:0000313" key="1">
    <source>
        <dbReference type="EMBL" id="MBB5837423.1"/>
    </source>
</evidence>
<proteinExistence type="predicted"/>
<name>A0A7W9MVW4_9ACTN</name>
<accession>A0A7W9MVW4</accession>
<sequence length="213" mass="23451">MPLQNRVLPSQEIVASPGRGLLMGNRGSLHDTDRRLGTARWRSKAWLCCLLDYKGVSRDPMPPGRWTALFFFDEAVALAAGHRPCAYCRRTDFVRYGEAWARGHDLAERPRAAAMDAVLHRQRVEPHSRRQRTTRAVLGELPDGATIADDGGPALVLAGRVHHWSWDGYAAGATRPSYDEVTVLTPPANLVVLKAGYVPLLHESAVGNKGEPN</sequence>
<keyword evidence="2" id="KW-1185">Reference proteome</keyword>
<comment type="caution">
    <text evidence="1">The sequence shown here is derived from an EMBL/GenBank/DDBJ whole genome shotgun (WGS) entry which is preliminary data.</text>
</comment>
<evidence type="ECO:0000313" key="2">
    <source>
        <dbReference type="Proteomes" id="UP000549971"/>
    </source>
</evidence>
<dbReference type="EMBL" id="JACHMY010000001">
    <property type="protein sequence ID" value="MBB5837423.1"/>
    <property type="molecule type" value="Genomic_DNA"/>
</dbReference>
<dbReference type="AlphaFoldDB" id="A0A7W9MVW4"/>